<protein>
    <recommendedName>
        <fullName evidence="9">Acetate kinase</fullName>
        <ecNumber evidence="9">2.7.2.1</ecNumber>
    </recommendedName>
    <alternativeName>
        <fullName evidence="9">Acetokinase</fullName>
    </alternativeName>
</protein>
<evidence type="ECO:0000313" key="12">
    <source>
        <dbReference type="Proteomes" id="UP000013065"/>
    </source>
</evidence>
<organism evidence="11 12">
    <name type="scientific">Acinetobacter seifertii</name>
    <dbReference type="NCBI Taxonomy" id="1530123"/>
    <lineage>
        <taxon>Bacteria</taxon>
        <taxon>Pseudomonadati</taxon>
        <taxon>Pseudomonadota</taxon>
        <taxon>Gammaproteobacteria</taxon>
        <taxon>Moraxellales</taxon>
        <taxon>Moraxellaceae</taxon>
        <taxon>Acinetobacter</taxon>
        <taxon>Acinetobacter calcoaceticus/baumannii complex</taxon>
    </lineage>
</organism>
<evidence type="ECO:0000256" key="10">
    <source>
        <dbReference type="RuleBase" id="RU003835"/>
    </source>
</evidence>
<comment type="subunit">
    <text evidence="9">Homodimer.</text>
</comment>
<feature type="binding site" evidence="9">
    <location>
        <begin position="222"/>
        <end position="226"/>
    </location>
    <ligand>
        <name>ATP</name>
        <dbReference type="ChEBI" id="CHEBI:30616"/>
    </ligand>
</feature>
<evidence type="ECO:0000256" key="9">
    <source>
        <dbReference type="HAMAP-Rule" id="MF_00020"/>
    </source>
</evidence>
<dbReference type="AlphaFoldDB" id="N8QZR6"/>
<comment type="function">
    <text evidence="9">Catalyzes the formation of acetyl phosphate from acetate and ATP. Can also catalyze the reverse reaction.</text>
</comment>
<dbReference type="NCBIfam" id="TIGR00016">
    <property type="entry name" value="ackA"/>
    <property type="match status" value="1"/>
</dbReference>
<dbReference type="PANTHER" id="PTHR21060:SF21">
    <property type="entry name" value="ACETATE KINASE"/>
    <property type="match status" value="1"/>
</dbReference>
<dbReference type="GO" id="GO:0005524">
    <property type="term" value="F:ATP binding"/>
    <property type="evidence" value="ECO:0007669"/>
    <property type="project" value="UniProtKB-KW"/>
</dbReference>
<dbReference type="EMBL" id="APOO01000018">
    <property type="protein sequence ID" value="ENU44080.1"/>
    <property type="molecule type" value="Genomic_DNA"/>
</dbReference>
<comment type="cofactor">
    <cofactor evidence="9">
        <name>Mg(2+)</name>
        <dbReference type="ChEBI" id="CHEBI:18420"/>
    </cofactor>
    <cofactor evidence="9">
        <name>Mn(2+)</name>
        <dbReference type="ChEBI" id="CHEBI:29035"/>
    </cofactor>
    <text evidence="9">Mg(2+). Can also accept Mn(2+).</text>
</comment>
<feature type="site" description="Transition state stabilizer" evidence="9">
    <location>
        <position position="195"/>
    </location>
</feature>
<dbReference type="InterPro" id="IPR000890">
    <property type="entry name" value="Aliphatic_acid_kin_short-chain"/>
</dbReference>
<dbReference type="GO" id="GO:0005829">
    <property type="term" value="C:cytosol"/>
    <property type="evidence" value="ECO:0007669"/>
    <property type="project" value="TreeGrafter"/>
</dbReference>
<dbReference type="PIRSF" id="PIRSF000722">
    <property type="entry name" value="Acetate_prop_kin"/>
    <property type="match status" value="1"/>
</dbReference>
<dbReference type="Proteomes" id="UP000013065">
    <property type="component" value="Unassembled WGS sequence"/>
</dbReference>
<reference evidence="11 12" key="2">
    <citation type="journal article" date="2015" name="Int. J. Syst. Evol. Microbiol.">
        <title>Acinetobacter seifertii sp. nov., a member of the Acinetobacter calcoaceticus-Acinetobacter baumannii complex isolated from human clinical specimens.</title>
        <authorList>
            <person name="Nemec A."/>
            <person name="Krizova L."/>
            <person name="Maixnerova M."/>
            <person name="Sedo O."/>
            <person name="Brisse S."/>
            <person name="Higgins P.G."/>
        </authorList>
    </citation>
    <scope>NUCLEOTIDE SEQUENCE [LARGE SCALE GENOMIC DNA]</scope>
    <source>
        <strain evidence="11 12">NIPH 973</strain>
    </source>
</reference>
<dbReference type="Pfam" id="PF00871">
    <property type="entry name" value="Acetate_kinase"/>
    <property type="match status" value="1"/>
</dbReference>
<dbReference type="PRINTS" id="PR00471">
    <property type="entry name" value="ACETATEKNASE"/>
</dbReference>
<keyword evidence="4 9" id="KW-0479">Metal-binding</keyword>
<comment type="subcellular location">
    <subcellularLocation>
        <location evidence="9">Cytoplasm</location>
    </subcellularLocation>
</comment>
<evidence type="ECO:0000256" key="4">
    <source>
        <dbReference type="ARBA" id="ARBA00022723"/>
    </source>
</evidence>
<dbReference type="GO" id="GO:0006083">
    <property type="term" value="P:acetate metabolic process"/>
    <property type="evidence" value="ECO:0007669"/>
    <property type="project" value="TreeGrafter"/>
</dbReference>
<evidence type="ECO:0000256" key="2">
    <source>
        <dbReference type="ARBA" id="ARBA00022490"/>
    </source>
</evidence>
<dbReference type="HOGENOM" id="CLU_020352_0_1_6"/>
<dbReference type="GO" id="GO:0000287">
    <property type="term" value="F:magnesium ion binding"/>
    <property type="evidence" value="ECO:0007669"/>
    <property type="project" value="UniProtKB-UniRule"/>
</dbReference>
<evidence type="ECO:0000256" key="3">
    <source>
        <dbReference type="ARBA" id="ARBA00022679"/>
    </source>
</evidence>
<feature type="site" description="Transition state stabilizer" evidence="9">
    <location>
        <position position="255"/>
    </location>
</feature>
<dbReference type="PANTHER" id="PTHR21060">
    <property type="entry name" value="ACETATE KINASE"/>
    <property type="match status" value="1"/>
</dbReference>
<evidence type="ECO:0000256" key="8">
    <source>
        <dbReference type="ARBA" id="ARBA00022842"/>
    </source>
</evidence>
<keyword evidence="2 9" id="KW-0963">Cytoplasm</keyword>
<dbReference type="GO" id="GO:0006085">
    <property type="term" value="P:acetyl-CoA biosynthetic process"/>
    <property type="evidence" value="ECO:0007669"/>
    <property type="project" value="UniProtKB-UniRule"/>
</dbReference>
<keyword evidence="6 9" id="KW-0418">Kinase</keyword>
<keyword evidence="7 9" id="KW-0067">ATP-binding</keyword>
<feature type="binding site" evidence="9">
    <location>
        <position position="399"/>
    </location>
    <ligand>
        <name>Mg(2+)</name>
        <dbReference type="ChEBI" id="CHEBI:18420"/>
    </ligand>
</feature>
<evidence type="ECO:0000256" key="5">
    <source>
        <dbReference type="ARBA" id="ARBA00022741"/>
    </source>
</evidence>
<proteinExistence type="inferred from homology"/>
<dbReference type="InterPro" id="IPR004372">
    <property type="entry name" value="Ac/propionate_kinase"/>
</dbReference>
<feature type="binding site" evidence="9">
    <location>
        <position position="107"/>
    </location>
    <ligand>
        <name>substrate</name>
    </ligand>
</feature>
<dbReference type="GO" id="GO:0008776">
    <property type="term" value="F:acetate kinase activity"/>
    <property type="evidence" value="ECO:0007669"/>
    <property type="project" value="UniProtKB-UniRule"/>
</dbReference>
<evidence type="ECO:0000256" key="7">
    <source>
        <dbReference type="ARBA" id="ARBA00022840"/>
    </source>
</evidence>
<dbReference type="SUPFAM" id="SSF53067">
    <property type="entry name" value="Actin-like ATPase domain"/>
    <property type="match status" value="2"/>
</dbReference>
<dbReference type="InterPro" id="IPR043129">
    <property type="entry name" value="ATPase_NBD"/>
</dbReference>
<keyword evidence="8 9" id="KW-0460">Magnesium</keyword>
<accession>N8QZR6</accession>
<feature type="binding site" evidence="9">
    <location>
        <begin position="345"/>
        <end position="349"/>
    </location>
    <ligand>
        <name>ATP</name>
        <dbReference type="ChEBI" id="CHEBI:30616"/>
    </ligand>
</feature>
<dbReference type="InterPro" id="IPR023865">
    <property type="entry name" value="Aliphatic_acid_kinase_CS"/>
</dbReference>
<comment type="pathway">
    <text evidence="9">Metabolic intermediate biosynthesis; acetyl-CoA biosynthesis; acetyl-CoA from acetate: step 1/2.</text>
</comment>
<evidence type="ECO:0000256" key="1">
    <source>
        <dbReference type="ARBA" id="ARBA00008748"/>
    </source>
</evidence>
<feature type="binding site" evidence="9">
    <location>
        <position position="40"/>
    </location>
    <ligand>
        <name>ATP</name>
        <dbReference type="ChEBI" id="CHEBI:30616"/>
    </ligand>
</feature>
<comment type="similarity">
    <text evidence="1 9 10">Belongs to the acetokinase family.</text>
</comment>
<dbReference type="PROSITE" id="PS01075">
    <property type="entry name" value="ACETATE_KINASE_1"/>
    <property type="match status" value="1"/>
</dbReference>
<gene>
    <name evidence="9" type="primary">ackA</name>
    <name evidence="11" type="ORF">F985_01190</name>
</gene>
<dbReference type="PATRIC" id="fig|520709.3.peg.1163"/>
<feature type="binding site" evidence="9">
    <location>
        <position position="33"/>
    </location>
    <ligand>
        <name>Mg(2+)</name>
        <dbReference type="ChEBI" id="CHEBI:18420"/>
    </ligand>
</feature>
<reference evidence="12" key="1">
    <citation type="submission" date="2013-02" db="EMBL/GenBank/DDBJ databases">
        <title>The Genome Sequence of Acinetobacter sp. NIPH 973.</title>
        <authorList>
            <consortium name="The Broad Institute Genome Sequencing Platform"/>
            <consortium name="The Broad Institute Genome Sequencing Center for Infectious Disease"/>
            <person name="Cerqueira G."/>
            <person name="Feldgarden M."/>
            <person name="Courvalin P."/>
            <person name="Perichon B."/>
            <person name="Grillot-Courvalin C."/>
            <person name="Clermont D."/>
            <person name="Rocha E."/>
            <person name="Yoon E.-J."/>
            <person name="Nemec A."/>
            <person name="Walker B."/>
            <person name="Young S.K."/>
            <person name="Zeng Q."/>
            <person name="Gargeya S."/>
            <person name="Fitzgerald M."/>
            <person name="Haas B."/>
            <person name="Abouelleil A."/>
            <person name="Alvarado L."/>
            <person name="Arachchi H.M."/>
            <person name="Berlin A.M."/>
            <person name="Chapman S.B."/>
            <person name="Dewar J."/>
            <person name="Goldberg J."/>
            <person name="Griggs A."/>
            <person name="Gujja S."/>
            <person name="Hansen M."/>
            <person name="Howarth C."/>
            <person name="Imamovic A."/>
            <person name="Larimer J."/>
            <person name="McCowan C."/>
            <person name="Murphy C."/>
            <person name="Neiman D."/>
            <person name="Pearson M."/>
            <person name="Priest M."/>
            <person name="Roberts A."/>
            <person name="Saif S."/>
            <person name="Shea T."/>
            <person name="Sisk P."/>
            <person name="Sykes S."/>
            <person name="Wortman J."/>
            <person name="Nusbaum C."/>
            <person name="Birren B."/>
        </authorList>
    </citation>
    <scope>NUCLEOTIDE SEQUENCE [LARGE SCALE GENOMIC DNA]</scope>
    <source>
        <strain evidence="12">NIPH 973</strain>
    </source>
</reference>
<feature type="binding site" evidence="9">
    <location>
        <begin position="297"/>
        <end position="299"/>
    </location>
    <ligand>
        <name>ATP</name>
        <dbReference type="ChEBI" id="CHEBI:30616"/>
    </ligand>
</feature>
<dbReference type="CDD" id="cd24010">
    <property type="entry name" value="ASKHA_NBD_AcK_PK"/>
    <property type="match status" value="1"/>
</dbReference>
<comment type="catalytic activity">
    <reaction evidence="9">
        <text>acetate + ATP = acetyl phosphate + ADP</text>
        <dbReference type="Rhea" id="RHEA:11352"/>
        <dbReference type="ChEBI" id="CHEBI:22191"/>
        <dbReference type="ChEBI" id="CHEBI:30089"/>
        <dbReference type="ChEBI" id="CHEBI:30616"/>
        <dbReference type="ChEBI" id="CHEBI:456216"/>
        <dbReference type="EC" id="2.7.2.1"/>
    </reaction>
</comment>
<sequence>MLQLMPFDQEVRKTIFKSGLGYFNVATSVLVINCGSSSIKYALVSDRREDRIYGLAENLGAADARIKGITVGGEPLELSIPYADHAKALETLLARLANYKPQAIGHRVVHGGSLTKAELLTSEIIERIRAATPLAPLHNPAHLIGIEATMRLFPELPQVAVFDTAFHQTMPAHAYRYAIPKFLYTDHNVRRYGFHGTSHAYVSDRGSELAGNFQKGGWLTAHLGNGSSTCAVWNGQSVDTSMGLTPLEGVVMGTRSGDVDPSLHSFLAKNLGWDLAKIDKVLNNESGLLGLSQLSNDMRTVIEASENGNEDARLAIEVFSYRLAKSLAALSCGLPSIDGLIFTGGIGENSAYIREKTLAYLPHFGLQLDKDQNNNLKRGTEGRIDSGTGPQIWVIPTDEEGRIAKETRQVVDVAQNTSPEISLA</sequence>
<feature type="active site" description="Proton donor/acceptor" evidence="9">
    <location>
        <position position="163"/>
    </location>
</feature>
<keyword evidence="5 9" id="KW-0547">Nucleotide-binding</keyword>
<comment type="caution">
    <text evidence="11">The sequence shown here is derived from an EMBL/GenBank/DDBJ whole genome shotgun (WGS) entry which is preliminary data.</text>
</comment>
<dbReference type="UniPathway" id="UPA00340">
    <property type="reaction ID" value="UER00458"/>
</dbReference>
<dbReference type="HAMAP" id="MF_00020">
    <property type="entry name" value="Acetate_kinase"/>
    <property type="match status" value="1"/>
</dbReference>
<keyword evidence="3 9" id="KW-0808">Transferase</keyword>
<dbReference type="EC" id="2.7.2.1" evidence="9"/>
<evidence type="ECO:0000313" key="11">
    <source>
        <dbReference type="EMBL" id="ENU44080.1"/>
    </source>
</evidence>
<name>N8QZR6_9GAMM</name>
<dbReference type="Gene3D" id="3.30.420.40">
    <property type="match status" value="2"/>
</dbReference>
<evidence type="ECO:0000256" key="6">
    <source>
        <dbReference type="ARBA" id="ARBA00022777"/>
    </source>
</evidence>